<feature type="signal peptide" evidence="1">
    <location>
        <begin position="1"/>
        <end position="33"/>
    </location>
</feature>
<evidence type="ECO:0000313" key="4">
    <source>
        <dbReference type="Proteomes" id="UP000295334"/>
    </source>
</evidence>
<keyword evidence="4" id="KW-1185">Reference proteome</keyword>
<proteinExistence type="predicted"/>
<keyword evidence="1" id="KW-0732">Signal</keyword>
<dbReference type="Gene3D" id="2.160.20.120">
    <property type="match status" value="1"/>
</dbReference>
<reference evidence="3 4" key="1">
    <citation type="submission" date="2019-03" db="EMBL/GenBank/DDBJ databases">
        <authorList>
            <person name="Kim M.K.M."/>
        </authorList>
    </citation>
    <scope>NUCLEOTIDE SEQUENCE [LARGE SCALE GENOMIC DNA]</scope>
    <source>
        <strain evidence="3 4">17J68-12</strain>
    </source>
</reference>
<organism evidence="3 4">
    <name type="scientific">Flaviaesturariibacter flavus</name>
    <dbReference type="NCBI Taxonomy" id="2502780"/>
    <lineage>
        <taxon>Bacteria</taxon>
        <taxon>Pseudomonadati</taxon>
        <taxon>Bacteroidota</taxon>
        <taxon>Chitinophagia</taxon>
        <taxon>Chitinophagales</taxon>
        <taxon>Chitinophagaceae</taxon>
        <taxon>Flaviaestuariibacter</taxon>
    </lineage>
</organism>
<protein>
    <submittedName>
        <fullName evidence="3">DUF2807 domain-containing protein</fullName>
    </submittedName>
</protein>
<sequence>MHRRFTGRNPKTPDMKKLLAFAFLLLGAGSLQAQKTINDDNARVRSVPAFRGIRVSSGIDLYLSTGEPAVAVSARESEFRDRIRTEVENGVLKIWYDTRDLKNMVWGNSKNLRAYVSAREIEQLGASGGSDVFIDGTLSAPTLKVDLSGGSDFKGRVAISGKLECHANGGSDVIISGTAGDLEVHAAGGSDFKGRELVAETMRAEASGGSDIDATVNREVRASASGGSDVYYRGNASLVESNKSGGSDIKKRG</sequence>
<comment type="caution">
    <text evidence="3">The sequence shown here is derived from an EMBL/GenBank/DDBJ whole genome shotgun (WGS) entry which is preliminary data.</text>
</comment>
<name>A0A4R1B3S7_9BACT</name>
<dbReference type="EMBL" id="SJZI01000050">
    <property type="protein sequence ID" value="TCJ12531.1"/>
    <property type="molecule type" value="Genomic_DNA"/>
</dbReference>
<accession>A0A4R1B3S7</accession>
<dbReference type="Pfam" id="PF10988">
    <property type="entry name" value="DUF2807"/>
    <property type="match status" value="1"/>
</dbReference>
<gene>
    <name evidence="3" type="ORF">EPD60_14750</name>
</gene>
<dbReference type="AlphaFoldDB" id="A0A4R1B3S7"/>
<evidence type="ECO:0000313" key="3">
    <source>
        <dbReference type="EMBL" id="TCJ12531.1"/>
    </source>
</evidence>
<dbReference type="Proteomes" id="UP000295334">
    <property type="component" value="Unassembled WGS sequence"/>
</dbReference>
<feature type="chain" id="PRO_5020260263" evidence="1">
    <location>
        <begin position="34"/>
        <end position="253"/>
    </location>
</feature>
<evidence type="ECO:0000256" key="1">
    <source>
        <dbReference type="SAM" id="SignalP"/>
    </source>
</evidence>
<dbReference type="OrthoDB" id="877489at2"/>
<evidence type="ECO:0000259" key="2">
    <source>
        <dbReference type="Pfam" id="PF10988"/>
    </source>
</evidence>
<feature type="domain" description="Putative auto-transporter adhesin head GIN" evidence="2">
    <location>
        <begin position="49"/>
        <end position="236"/>
    </location>
</feature>
<dbReference type="InterPro" id="IPR021255">
    <property type="entry name" value="DUF2807"/>
</dbReference>